<feature type="compositionally biased region" description="Gly residues" evidence="1">
    <location>
        <begin position="8"/>
        <end position="26"/>
    </location>
</feature>
<evidence type="ECO:0000313" key="3">
    <source>
        <dbReference type="Proteomes" id="UP000230423"/>
    </source>
</evidence>
<sequence length="145" mass="15188">MRACAPKSGGGGASGTTGTNTGGTSGTTGSNTGGTTSTGGSGRKREVDHAQAIVVTKADFNPKMNPIYMNAVRFTVEQHAYDRGLIHNHDLIREETMNIGGKFAVIFTILDVDCDQLKDFASTAKQMSTLIDHAIVNCGGRPTVL</sequence>
<feature type="region of interest" description="Disordered" evidence="1">
    <location>
        <begin position="1"/>
        <end position="48"/>
    </location>
</feature>
<dbReference type="InterPro" id="IPR035126">
    <property type="entry name" value="SCVP"/>
</dbReference>
<accession>A0A2G9UBJ9</accession>
<dbReference type="EMBL" id="KZ347492">
    <property type="protein sequence ID" value="PIO67617.1"/>
    <property type="molecule type" value="Genomic_DNA"/>
</dbReference>
<protein>
    <submittedName>
        <fullName evidence="2">Uncharacterized protein</fullName>
    </submittedName>
</protein>
<evidence type="ECO:0000256" key="1">
    <source>
        <dbReference type="SAM" id="MobiDB-lite"/>
    </source>
</evidence>
<organism evidence="2 3">
    <name type="scientific">Teladorsagia circumcincta</name>
    <name type="common">Brown stomach worm</name>
    <name type="synonym">Ostertagia circumcincta</name>
    <dbReference type="NCBI Taxonomy" id="45464"/>
    <lineage>
        <taxon>Eukaryota</taxon>
        <taxon>Metazoa</taxon>
        <taxon>Ecdysozoa</taxon>
        <taxon>Nematoda</taxon>
        <taxon>Chromadorea</taxon>
        <taxon>Rhabditida</taxon>
        <taxon>Rhabditina</taxon>
        <taxon>Rhabditomorpha</taxon>
        <taxon>Strongyloidea</taxon>
        <taxon>Trichostrongylidae</taxon>
        <taxon>Teladorsagia</taxon>
    </lineage>
</organism>
<proteinExistence type="predicted"/>
<reference evidence="2 3" key="1">
    <citation type="submission" date="2015-09" db="EMBL/GenBank/DDBJ databases">
        <title>Draft genome of the parasitic nematode Teladorsagia circumcincta isolate WARC Sus (inbred).</title>
        <authorList>
            <person name="Mitreva M."/>
        </authorList>
    </citation>
    <scope>NUCLEOTIDE SEQUENCE [LARGE SCALE GENOMIC DNA]</scope>
    <source>
        <strain evidence="2 3">S</strain>
    </source>
</reference>
<dbReference type="AlphaFoldDB" id="A0A2G9UBJ9"/>
<keyword evidence="3" id="KW-1185">Reference proteome</keyword>
<name>A0A2G9UBJ9_TELCI</name>
<dbReference type="Proteomes" id="UP000230423">
    <property type="component" value="Unassembled WGS sequence"/>
</dbReference>
<dbReference type="Pfam" id="PF17619">
    <property type="entry name" value="SCVP"/>
    <property type="match status" value="1"/>
</dbReference>
<gene>
    <name evidence="2" type="ORF">TELCIR_10621</name>
</gene>
<evidence type="ECO:0000313" key="2">
    <source>
        <dbReference type="EMBL" id="PIO67617.1"/>
    </source>
</evidence>
<dbReference type="PANTHER" id="PTHR36955:SF1">
    <property type="entry name" value="SECRETED NEMATODE CLADE V PROTEIN GENE FAMILY"/>
    <property type="match status" value="1"/>
</dbReference>
<dbReference type="PANTHER" id="PTHR36955">
    <property type="entry name" value="SECRETED NEMATODE CLADE V PROTEIN GENE FAMILY"/>
    <property type="match status" value="1"/>
</dbReference>
<dbReference type="OrthoDB" id="5815178at2759"/>